<sequence length="350" mass="38233">MPPMTRPAGRYETLDLMRGLAAFSVLLLHCSPPGFYLAPHGHLAVDLFFGLSGFVVAAAYVPRLATGMRLSAFAAVRMKRLYPLILLGALIGLAGYSRAYPPRDLAVLFVTGLLMLPTPLGSAEEGYAAVAINPPSWSLFWELLVNVIFARWAWRWSRRVLVAILLVSGVALAAQALHYGQLSQGFTWGSWWGGAVRVSFSFTLGVWLHRIERPRWRLPVPLIALVTVGIFLMPALGAWNGLFDMLCVALVFPLLLIVGINSHAPRWTRVSPLLGEASYPAYILQGGVYPHIKGLWHHLPVEGAAMIAATVGIALVFFFGALLVARPYERLVRALLPGVRRVAMPAQAAP</sequence>
<feature type="transmembrane region" description="Helical" evidence="1">
    <location>
        <begin position="137"/>
        <end position="154"/>
    </location>
</feature>
<name>A0ABU8H465_9SPHN</name>
<dbReference type="RefSeq" id="WP_336545397.1">
    <property type="nucleotide sequence ID" value="NZ_JBBBDM010000005.1"/>
</dbReference>
<keyword evidence="1" id="KW-0472">Membrane</keyword>
<proteinExistence type="predicted"/>
<keyword evidence="4" id="KW-1185">Reference proteome</keyword>
<keyword evidence="3" id="KW-0808">Transferase</keyword>
<feature type="transmembrane region" description="Helical" evidence="1">
    <location>
        <begin position="43"/>
        <end position="61"/>
    </location>
</feature>
<dbReference type="GO" id="GO:0016746">
    <property type="term" value="F:acyltransferase activity"/>
    <property type="evidence" value="ECO:0007669"/>
    <property type="project" value="UniProtKB-KW"/>
</dbReference>
<evidence type="ECO:0000256" key="1">
    <source>
        <dbReference type="SAM" id="Phobius"/>
    </source>
</evidence>
<dbReference type="Pfam" id="PF01757">
    <property type="entry name" value="Acyl_transf_3"/>
    <property type="match status" value="1"/>
</dbReference>
<evidence type="ECO:0000259" key="2">
    <source>
        <dbReference type="Pfam" id="PF01757"/>
    </source>
</evidence>
<dbReference type="InterPro" id="IPR002656">
    <property type="entry name" value="Acyl_transf_3_dom"/>
</dbReference>
<comment type="caution">
    <text evidence="3">The sequence shown here is derived from an EMBL/GenBank/DDBJ whole genome shotgun (WGS) entry which is preliminary data.</text>
</comment>
<evidence type="ECO:0000313" key="4">
    <source>
        <dbReference type="Proteomes" id="UP001367771"/>
    </source>
</evidence>
<feature type="transmembrane region" description="Helical" evidence="1">
    <location>
        <begin position="216"/>
        <end position="236"/>
    </location>
</feature>
<protein>
    <submittedName>
        <fullName evidence="3">Acyltransferase</fullName>
        <ecNumber evidence="3">2.3.-.-</ecNumber>
    </submittedName>
</protein>
<dbReference type="InterPro" id="IPR050879">
    <property type="entry name" value="Acyltransferase_3"/>
</dbReference>
<keyword evidence="1" id="KW-0812">Transmembrane</keyword>
<feature type="transmembrane region" description="Helical" evidence="1">
    <location>
        <begin position="191"/>
        <end position="209"/>
    </location>
</feature>
<organism evidence="3 4">
    <name type="scientific">Sphingomonas kyungheensis</name>
    <dbReference type="NCBI Taxonomy" id="1069987"/>
    <lineage>
        <taxon>Bacteria</taxon>
        <taxon>Pseudomonadati</taxon>
        <taxon>Pseudomonadota</taxon>
        <taxon>Alphaproteobacteria</taxon>
        <taxon>Sphingomonadales</taxon>
        <taxon>Sphingomonadaceae</taxon>
        <taxon>Sphingomonas</taxon>
    </lineage>
</organism>
<dbReference type="PANTHER" id="PTHR23028:SF134">
    <property type="entry name" value="PUTATIVE (AFU_ORTHOLOGUE AFUA_4G08520)-RELATED"/>
    <property type="match status" value="1"/>
</dbReference>
<dbReference type="PANTHER" id="PTHR23028">
    <property type="entry name" value="ACETYLTRANSFERASE"/>
    <property type="match status" value="1"/>
</dbReference>
<dbReference type="EC" id="2.3.-.-" evidence="3"/>
<keyword evidence="3" id="KW-0012">Acyltransferase</keyword>
<feature type="transmembrane region" description="Helical" evidence="1">
    <location>
        <begin position="273"/>
        <end position="292"/>
    </location>
</feature>
<feature type="transmembrane region" description="Helical" evidence="1">
    <location>
        <begin position="161"/>
        <end position="179"/>
    </location>
</feature>
<evidence type="ECO:0000313" key="3">
    <source>
        <dbReference type="EMBL" id="MEI5687758.1"/>
    </source>
</evidence>
<feature type="transmembrane region" description="Helical" evidence="1">
    <location>
        <begin position="242"/>
        <end position="261"/>
    </location>
</feature>
<gene>
    <name evidence="3" type="ORF">V8201_11775</name>
</gene>
<feature type="transmembrane region" description="Helical" evidence="1">
    <location>
        <begin position="20"/>
        <end position="37"/>
    </location>
</feature>
<feature type="transmembrane region" description="Helical" evidence="1">
    <location>
        <begin position="81"/>
        <end position="99"/>
    </location>
</feature>
<dbReference type="Proteomes" id="UP001367771">
    <property type="component" value="Unassembled WGS sequence"/>
</dbReference>
<reference evidence="3 4" key="1">
    <citation type="journal article" date="2013" name="Int. J. Syst. Evol. Microbiol.">
        <title>Sphingomonas kyungheensis sp. nov., a bacterium with ginsenoside-converting activity isolated from soil of a ginseng field.</title>
        <authorList>
            <person name="Son H.M."/>
            <person name="Yang J.E."/>
            <person name="Park Y."/>
            <person name="Han C.K."/>
            <person name="Kim S.G."/>
            <person name="Kook M."/>
            <person name="Yi T.H."/>
        </authorList>
    </citation>
    <scope>NUCLEOTIDE SEQUENCE [LARGE SCALE GENOMIC DNA]</scope>
    <source>
        <strain evidence="3 4">LMG 26582</strain>
    </source>
</reference>
<feature type="domain" description="Acyltransferase 3" evidence="2">
    <location>
        <begin position="13"/>
        <end position="317"/>
    </location>
</feature>
<keyword evidence="1" id="KW-1133">Transmembrane helix</keyword>
<dbReference type="EMBL" id="JBBBDM010000005">
    <property type="protein sequence ID" value="MEI5687758.1"/>
    <property type="molecule type" value="Genomic_DNA"/>
</dbReference>
<feature type="transmembrane region" description="Helical" evidence="1">
    <location>
        <begin position="304"/>
        <end position="325"/>
    </location>
</feature>
<accession>A0ABU8H465</accession>